<evidence type="ECO:0000313" key="1">
    <source>
        <dbReference type="EMBL" id="CAG4943632.1"/>
    </source>
</evidence>
<protein>
    <submittedName>
        <fullName evidence="1">(apollo) hypothetical protein</fullName>
    </submittedName>
</protein>
<dbReference type="EMBL" id="CAJQZP010000178">
    <property type="protein sequence ID" value="CAG4943632.1"/>
    <property type="molecule type" value="Genomic_DNA"/>
</dbReference>
<evidence type="ECO:0000313" key="2">
    <source>
        <dbReference type="Proteomes" id="UP000691718"/>
    </source>
</evidence>
<organism evidence="1 2">
    <name type="scientific">Parnassius apollo</name>
    <name type="common">Apollo butterfly</name>
    <name type="synonym">Papilio apollo</name>
    <dbReference type="NCBI Taxonomy" id="110799"/>
    <lineage>
        <taxon>Eukaryota</taxon>
        <taxon>Metazoa</taxon>
        <taxon>Ecdysozoa</taxon>
        <taxon>Arthropoda</taxon>
        <taxon>Hexapoda</taxon>
        <taxon>Insecta</taxon>
        <taxon>Pterygota</taxon>
        <taxon>Neoptera</taxon>
        <taxon>Endopterygota</taxon>
        <taxon>Lepidoptera</taxon>
        <taxon>Glossata</taxon>
        <taxon>Ditrysia</taxon>
        <taxon>Papilionoidea</taxon>
        <taxon>Papilionidae</taxon>
        <taxon>Parnassiinae</taxon>
        <taxon>Parnassini</taxon>
        <taxon>Parnassius</taxon>
        <taxon>Parnassius</taxon>
    </lineage>
</organism>
<dbReference type="Proteomes" id="UP000691718">
    <property type="component" value="Unassembled WGS sequence"/>
</dbReference>
<name>A0A8S3W6P7_PARAO</name>
<gene>
    <name evidence="1" type="ORF">PAPOLLO_LOCUS2713</name>
</gene>
<dbReference type="AlphaFoldDB" id="A0A8S3W6P7"/>
<sequence>MPLENQPRLLPTTLSKRNRAVMKDPSAMLVFCLEASWNLCGTASNHFGAALKDCRIIGFKHPTAGSAVESEVGVDPSQPGEKKLRIVSQRLRFLSADLYALVNSITGHGFCASSN</sequence>
<accession>A0A8S3W6P7</accession>
<proteinExistence type="predicted"/>
<keyword evidence="2" id="KW-1185">Reference proteome</keyword>
<comment type="caution">
    <text evidence="1">The sequence shown here is derived from an EMBL/GenBank/DDBJ whole genome shotgun (WGS) entry which is preliminary data.</text>
</comment>
<reference evidence="1" key="1">
    <citation type="submission" date="2021-04" db="EMBL/GenBank/DDBJ databases">
        <authorList>
            <person name="Tunstrom K."/>
        </authorList>
    </citation>
    <scope>NUCLEOTIDE SEQUENCE</scope>
</reference>